<evidence type="ECO:0000259" key="9">
    <source>
        <dbReference type="Pfam" id="PF20520"/>
    </source>
</evidence>
<evidence type="ECO:0000259" key="8">
    <source>
        <dbReference type="Pfam" id="PF05827"/>
    </source>
</evidence>
<dbReference type="Pfam" id="PF05827">
    <property type="entry name" value="VAS1_LD"/>
    <property type="match status" value="1"/>
</dbReference>
<sequence length="350" mass="38631">MYFKSILLVSTLTFCYVNGAVLLWSNNKFADISPLRGFSDENLEDLVKKMGYPEVTVYKSSFSLLPELEVHLNGYYTAYNPNGDISTENATEISGQDLSLLETKQRFDLAGEGSVLSVLVLPNGRSKREVTSGSSTTETSPTTAKGPVLYKGKSKKDIYTLLYSSQPLLLRTSSNSSNLELGQSTMVTVNTASKDPITKLFVKVRVGEDNNDLMVLQFFFVWSKTYWSLKAVNLSSLTANYSANLNIVNQFSVPAHFSYHCNGVTVFADTTKTTELLIYDMQVQIDSKNGAFDDAYDCVDFMTVPIWSGLFVTALLGVGLIIALTAISEIKTMDKFDNPKTKPLVITVAE</sequence>
<comment type="subcellular location">
    <subcellularLocation>
        <location evidence="1">Membrane</location>
        <topology evidence="1">Single-pass membrane protein</topology>
    </subcellularLocation>
</comment>
<keyword evidence="11" id="KW-1185">Reference proteome</keyword>
<reference evidence="10" key="2">
    <citation type="submission" date="2021-08" db="EMBL/GenBank/DDBJ databases">
        <authorList>
            <person name="Eriksson T."/>
        </authorList>
    </citation>
    <scope>NUCLEOTIDE SEQUENCE</scope>
    <source>
        <strain evidence="10">Stoneville</strain>
        <tissue evidence="10">Whole head</tissue>
    </source>
</reference>
<dbReference type="PANTHER" id="PTHR12471">
    <property type="entry name" value="VACUOLAR ATP SYNTHASE SUBUNIT S1"/>
    <property type="match status" value="1"/>
</dbReference>
<keyword evidence="4 7" id="KW-1133">Transmembrane helix</keyword>
<dbReference type="GO" id="GO:0030641">
    <property type="term" value="P:regulation of cellular pH"/>
    <property type="evidence" value="ECO:0007669"/>
    <property type="project" value="TreeGrafter"/>
</dbReference>
<evidence type="ECO:0000313" key="10">
    <source>
        <dbReference type="EMBL" id="KAH0808441.1"/>
    </source>
</evidence>
<dbReference type="Pfam" id="PF20520">
    <property type="entry name" value="Ac45-VOA1_TM"/>
    <property type="match status" value="1"/>
</dbReference>
<evidence type="ECO:0000256" key="5">
    <source>
        <dbReference type="ARBA" id="ARBA00023136"/>
    </source>
</evidence>
<dbReference type="AlphaFoldDB" id="A0A8J6H669"/>
<feature type="compositionally biased region" description="Low complexity" evidence="6">
    <location>
        <begin position="131"/>
        <end position="143"/>
    </location>
</feature>
<evidence type="ECO:0000256" key="1">
    <source>
        <dbReference type="ARBA" id="ARBA00004167"/>
    </source>
</evidence>
<dbReference type="Proteomes" id="UP000719412">
    <property type="component" value="Unassembled WGS sequence"/>
</dbReference>
<evidence type="ECO:0000256" key="6">
    <source>
        <dbReference type="SAM" id="MobiDB-lite"/>
    </source>
</evidence>
<name>A0A8J6H669_TENMO</name>
<evidence type="ECO:0008006" key="12">
    <source>
        <dbReference type="Google" id="ProtNLM"/>
    </source>
</evidence>
<dbReference type="GO" id="GO:0001671">
    <property type="term" value="F:ATPase activator activity"/>
    <property type="evidence" value="ECO:0007669"/>
    <property type="project" value="TreeGrafter"/>
</dbReference>
<dbReference type="InterPro" id="IPR046755">
    <property type="entry name" value="VAS1_LD"/>
</dbReference>
<dbReference type="EMBL" id="JABDTM020028751">
    <property type="protein sequence ID" value="KAH0808441.1"/>
    <property type="molecule type" value="Genomic_DNA"/>
</dbReference>
<accession>A0A8J6H669</accession>
<dbReference type="GO" id="GO:0033176">
    <property type="term" value="C:proton-transporting V-type ATPase complex"/>
    <property type="evidence" value="ECO:0007669"/>
    <property type="project" value="TreeGrafter"/>
</dbReference>
<evidence type="ECO:0000256" key="2">
    <source>
        <dbReference type="ARBA" id="ARBA00009037"/>
    </source>
</evidence>
<organism evidence="10 11">
    <name type="scientific">Tenebrio molitor</name>
    <name type="common">Yellow mealworm beetle</name>
    <dbReference type="NCBI Taxonomy" id="7067"/>
    <lineage>
        <taxon>Eukaryota</taxon>
        <taxon>Metazoa</taxon>
        <taxon>Ecdysozoa</taxon>
        <taxon>Arthropoda</taxon>
        <taxon>Hexapoda</taxon>
        <taxon>Insecta</taxon>
        <taxon>Pterygota</taxon>
        <taxon>Neoptera</taxon>
        <taxon>Endopterygota</taxon>
        <taxon>Coleoptera</taxon>
        <taxon>Polyphaga</taxon>
        <taxon>Cucujiformia</taxon>
        <taxon>Tenebrionidae</taxon>
        <taxon>Tenebrio</taxon>
    </lineage>
</organism>
<dbReference type="InterPro" id="IPR046756">
    <property type="entry name" value="VAS1/VOA1_TM"/>
</dbReference>
<evidence type="ECO:0000256" key="7">
    <source>
        <dbReference type="SAM" id="Phobius"/>
    </source>
</evidence>
<dbReference type="InterPro" id="IPR008388">
    <property type="entry name" value="Ac45_acc_su"/>
</dbReference>
<feature type="transmembrane region" description="Helical" evidence="7">
    <location>
        <begin position="306"/>
        <end position="327"/>
    </location>
</feature>
<dbReference type="Gene3D" id="2.40.160.110">
    <property type="match status" value="1"/>
</dbReference>
<feature type="domain" description="V-type proton ATPase subunit S1/VOA1 transmembrane" evidence="9">
    <location>
        <begin position="301"/>
        <end position="338"/>
    </location>
</feature>
<feature type="region of interest" description="Disordered" evidence="6">
    <location>
        <begin position="127"/>
        <end position="147"/>
    </location>
</feature>
<feature type="domain" description="V-type proton ATPase subunit S1 luminal" evidence="8">
    <location>
        <begin position="162"/>
        <end position="285"/>
    </location>
</feature>
<evidence type="ECO:0000256" key="4">
    <source>
        <dbReference type="ARBA" id="ARBA00022989"/>
    </source>
</evidence>
<gene>
    <name evidence="10" type="ORF">GEV33_014351</name>
</gene>
<evidence type="ECO:0000256" key="3">
    <source>
        <dbReference type="ARBA" id="ARBA00022692"/>
    </source>
</evidence>
<proteinExistence type="inferred from homology"/>
<comment type="caution">
    <text evidence="10">The sequence shown here is derived from an EMBL/GenBank/DDBJ whole genome shotgun (WGS) entry which is preliminary data.</text>
</comment>
<protein>
    <recommendedName>
        <fullName evidence="12">V-type proton ATPase subunit S1</fullName>
    </recommendedName>
</protein>
<comment type="similarity">
    <text evidence="2">Belongs to the vacuolar ATPase subunit S1 family.</text>
</comment>
<dbReference type="PANTHER" id="PTHR12471:SF4">
    <property type="entry name" value="AGAP001624-PA"/>
    <property type="match status" value="1"/>
</dbReference>
<keyword evidence="3 7" id="KW-0812">Transmembrane</keyword>
<keyword evidence="5 7" id="KW-0472">Membrane</keyword>
<reference evidence="10" key="1">
    <citation type="journal article" date="2020" name="J Insects Food Feed">
        <title>The yellow mealworm (Tenebrio molitor) genome: a resource for the emerging insects as food and feed industry.</title>
        <authorList>
            <person name="Eriksson T."/>
            <person name="Andere A."/>
            <person name="Kelstrup H."/>
            <person name="Emery V."/>
            <person name="Picard C."/>
        </authorList>
    </citation>
    <scope>NUCLEOTIDE SEQUENCE</scope>
    <source>
        <strain evidence="10">Stoneville</strain>
        <tissue evidence="10">Whole head</tissue>
    </source>
</reference>
<evidence type="ECO:0000313" key="11">
    <source>
        <dbReference type="Proteomes" id="UP000719412"/>
    </source>
</evidence>